<dbReference type="RefSeq" id="WP_340288501.1">
    <property type="nucleotide sequence ID" value="NZ_JBBJUP010000006.1"/>
</dbReference>
<dbReference type="Proteomes" id="UP001364211">
    <property type="component" value="Unassembled WGS sequence"/>
</dbReference>
<comment type="caution">
    <text evidence="1">The sequence shown here is derived from an EMBL/GenBank/DDBJ whole genome shotgun (WGS) entry which is preliminary data.</text>
</comment>
<evidence type="ECO:0000313" key="2">
    <source>
        <dbReference type="Proteomes" id="UP001364211"/>
    </source>
</evidence>
<proteinExistence type="predicted"/>
<keyword evidence="2" id="KW-1185">Reference proteome</keyword>
<gene>
    <name evidence="1" type="ORF">WJX68_09985</name>
</gene>
<dbReference type="Pfam" id="PF12028">
    <property type="entry name" value="DUF3515"/>
    <property type="match status" value="1"/>
</dbReference>
<name>A0ABU8T7A2_9PSEU</name>
<protein>
    <submittedName>
        <fullName evidence="1">DUF3515 domain-containing protein</fullName>
    </submittedName>
</protein>
<dbReference type="EMBL" id="JBBJUP010000006">
    <property type="protein sequence ID" value="MEJ8279260.1"/>
    <property type="molecule type" value="Genomic_DNA"/>
</dbReference>
<sequence length="178" mass="17524">MAGARVSPPVVVALALPLLLAVVVAGIAIWARLTTGPDTGPLELSGPAGPQASSAACAAVLGALPAGIPGDTGDLAPREIAPPVPGARAWVAEPEPVVLRCGTGRPAELGPSSPLIVVNGVSWLPLATPPGALATTYAVVDRGVYLELSAPAETGPGPLQAVSDAVVATLPARPVQVR</sequence>
<organism evidence="1 2">
    <name type="scientific">Pseudonocardia spirodelae</name>
    <dbReference type="NCBI Taxonomy" id="3133431"/>
    <lineage>
        <taxon>Bacteria</taxon>
        <taxon>Bacillati</taxon>
        <taxon>Actinomycetota</taxon>
        <taxon>Actinomycetes</taxon>
        <taxon>Pseudonocardiales</taxon>
        <taxon>Pseudonocardiaceae</taxon>
        <taxon>Pseudonocardia</taxon>
    </lineage>
</organism>
<reference evidence="1 2" key="1">
    <citation type="submission" date="2024-03" db="EMBL/GenBank/DDBJ databases">
        <title>Draft genome sequence of Pseudonocardia sp. DW16-2.</title>
        <authorList>
            <person name="Duangmal K."/>
        </authorList>
    </citation>
    <scope>NUCLEOTIDE SEQUENCE [LARGE SCALE GENOMIC DNA]</scope>
    <source>
        <strain evidence="1 2">DW16-2</strain>
    </source>
</reference>
<accession>A0ABU8T7A2</accession>
<dbReference type="InterPro" id="IPR021903">
    <property type="entry name" value="DUF3515"/>
</dbReference>
<evidence type="ECO:0000313" key="1">
    <source>
        <dbReference type="EMBL" id="MEJ8279260.1"/>
    </source>
</evidence>